<reference evidence="4 7" key="2">
    <citation type="submission" date="2019-06" db="EMBL/GenBank/DDBJ databases">
        <title>Whole genome shotgun sequence of Brevibacillus agri NBRC 15538.</title>
        <authorList>
            <person name="Hosoyama A."/>
            <person name="Uohara A."/>
            <person name="Ohji S."/>
            <person name="Ichikawa N."/>
        </authorList>
    </citation>
    <scope>NUCLEOTIDE SEQUENCE [LARGE SCALE GENOMIC DNA]</scope>
    <source>
        <strain evidence="4 7">NBRC 15538</strain>
    </source>
</reference>
<dbReference type="GO" id="GO:0008270">
    <property type="term" value="F:zinc ion binding"/>
    <property type="evidence" value="ECO:0007669"/>
    <property type="project" value="InterPro"/>
</dbReference>
<keyword evidence="2" id="KW-0862">Zinc</keyword>
<dbReference type="PANTHER" id="PTHR45726:SF3">
    <property type="entry name" value="LEUKOTRIENE A-4 HYDROLASE"/>
    <property type="match status" value="1"/>
</dbReference>
<dbReference type="EMBL" id="BJOD01000123">
    <property type="protein sequence ID" value="GED28817.1"/>
    <property type="molecule type" value="Genomic_DNA"/>
</dbReference>
<dbReference type="PANTHER" id="PTHR45726">
    <property type="entry name" value="LEUKOTRIENE A-4 HYDROLASE"/>
    <property type="match status" value="1"/>
</dbReference>
<evidence type="ECO:0000313" key="7">
    <source>
        <dbReference type="Proteomes" id="UP000317180"/>
    </source>
</evidence>
<dbReference type="InterPro" id="IPR027268">
    <property type="entry name" value="Peptidase_M4/M1_CTD_sf"/>
</dbReference>
<dbReference type="Proteomes" id="UP000317180">
    <property type="component" value="Unassembled WGS sequence"/>
</dbReference>
<dbReference type="SUPFAM" id="SSF55486">
    <property type="entry name" value="Metalloproteases ('zincins'), catalytic domain"/>
    <property type="match status" value="1"/>
</dbReference>
<feature type="domain" description="Peptidase M1 membrane alanine aminopeptidase" evidence="3">
    <location>
        <begin position="281"/>
        <end position="470"/>
    </location>
</feature>
<evidence type="ECO:0000313" key="6">
    <source>
        <dbReference type="Proteomes" id="UP000276178"/>
    </source>
</evidence>
<proteinExistence type="predicted"/>
<keyword evidence="7" id="KW-1185">Reference proteome</keyword>
<dbReference type="Proteomes" id="UP000276178">
    <property type="component" value="Unassembled WGS sequence"/>
</dbReference>
<dbReference type="RefSeq" id="WP_051353998.1">
    <property type="nucleotide sequence ID" value="NZ_BJOD01000123.1"/>
</dbReference>
<evidence type="ECO:0000313" key="4">
    <source>
        <dbReference type="EMBL" id="GED28817.1"/>
    </source>
</evidence>
<dbReference type="AlphaFoldDB" id="A0A3M8AN25"/>
<reference evidence="5 6" key="1">
    <citation type="submission" date="2018-10" db="EMBL/GenBank/DDBJ databases">
        <title>Phylogenomics of Brevibacillus.</title>
        <authorList>
            <person name="Dunlap C."/>
        </authorList>
    </citation>
    <scope>NUCLEOTIDE SEQUENCE [LARGE SCALE GENOMIC DNA]</scope>
    <source>
        <strain evidence="5 6">NRRL NRS 1219</strain>
    </source>
</reference>
<dbReference type="Pfam" id="PF01433">
    <property type="entry name" value="Peptidase_M1"/>
    <property type="match status" value="1"/>
</dbReference>
<evidence type="ECO:0000256" key="1">
    <source>
        <dbReference type="PIRSR" id="PIRSR634015-1"/>
    </source>
</evidence>
<comment type="cofactor">
    <cofactor evidence="2">
        <name>Zn(2+)</name>
        <dbReference type="ChEBI" id="CHEBI:29105"/>
    </cofactor>
    <text evidence="2">Binds 1 zinc ion per subunit.</text>
</comment>
<feature type="binding site" evidence="2">
    <location>
        <position position="339"/>
    </location>
    <ligand>
        <name>Zn(2+)</name>
        <dbReference type="ChEBI" id="CHEBI:29105"/>
        <note>catalytic</note>
    </ligand>
</feature>
<feature type="active site" description="Proton donor" evidence="1">
    <location>
        <position position="411"/>
    </location>
</feature>
<protein>
    <submittedName>
        <fullName evidence="5">M1 family peptidase</fullName>
    </submittedName>
</protein>
<keyword evidence="2" id="KW-0479">Metal-binding</keyword>
<dbReference type="GO" id="GO:0008237">
    <property type="term" value="F:metallopeptidase activity"/>
    <property type="evidence" value="ECO:0007669"/>
    <property type="project" value="InterPro"/>
</dbReference>
<dbReference type="InterPro" id="IPR042097">
    <property type="entry name" value="Aminopeptidase_N-like_N_sf"/>
</dbReference>
<dbReference type="CDD" id="cd09604">
    <property type="entry name" value="M1_APN_like"/>
    <property type="match status" value="1"/>
</dbReference>
<organism evidence="5 6">
    <name type="scientific">Brevibacillus agri</name>
    <dbReference type="NCBI Taxonomy" id="51101"/>
    <lineage>
        <taxon>Bacteria</taxon>
        <taxon>Bacillati</taxon>
        <taxon>Bacillota</taxon>
        <taxon>Bacilli</taxon>
        <taxon>Bacillales</taxon>
        <taxon>Paenibacillaceae</taxon>
        <taxon>Brevibacillus</taxon>
    </lineage>
</organism>
<evidence type="ECO:0000259" key="3">
    <source>
        <dbReference type="Pfam" id="PF01433"/>
    </source>
</evidence>
<accession>A0A3M8AN25</accession>
<gene>
    <name evidence="4" type="ORF">BAG01nite_49190</name>
    <name evidence="5" type="ORF">EB820_18700</name>
</gene>
<dbReference type="InterPro" id="IPR034015">
    <property type="entry name" value="M1_LTA4H"/>
</dbReference>
<dbReference type="Gene3D" id="1.10.390.10">
    <property type="entry name" value="Neutral Protease Domain 2"/>
    <property type="match status" value="1"/>
</dbReference>
<feature type="active site" description="Proton acceptor" evidence="1">
    <location>
        <position position="340"/>
    </location>
</feature>
<feature type="binding site" evidence="2">
    <location>
        <position position="343"/>
    </location>
    <ligand>
        <name>Zn(2+)</name>
        <dbReference type="ChEBI" id="CHEBI:29105"/>
        <note>catalytic</note>
    </ligand>
</feature>
<dbReference type="EMBL" id="RHHN01000055">
    <property type="protein sequence ID" value="RNB52610.1"/>
    <property type="molecule type" value="Genomic_DNA"/>
</dbReference>
<name>A0A3M8AN25_9BACL</name>
<feature type="binding site" evidence="2">
    <location>
        <position position="362"/>
    </location>
    <ligand>
        <name>Zn(2+)</name>
        <dbReference type="ChEBI" id="CHEBI:29105"/>
        <note>catalytic</note>
    </ligand>
</feature>
<evidence type="ECO:0000313" key="5">
    <source>
        <dbReference type="EMBL" id="RNB52610.1"/>
    </source>
</evidence>
<dbReference type="Gene3D" id="2.60.40.1730">
    <property type="entry name" value="tricorn interacting facor f3 domain"/>
    <property type="match status" value="1"/>
</dbReference>
<comment type="caution">
    <text evidence="5">The sequence shown here is derived from an EMBL/GenBank/DDBJ whole genome shotgun (WGS) entry which is preliminary data.</text>
</comment>
<evidence type="ECO:0000256" key="2">
    <source>
        <dbReference type="PIRSR" id="PIRSR634015-3"/>
    </source>
</evidence>
<dbReference type="InterPro" id="IPR014782">
    <property type="entry name" value="Peptidase_M1_dom"/>
</dbReference>
<sequence>MVGKITRGRIVVICLAVALISSEYFLYKYSNWRYAYTEPLNKRYSDFLPKSIPPGNESQYDITLKMDPDGMFNVHSSISIKNTSADPWNELVLYFIPNMFTENNNPKLHEPSKISIDRISIDGNEARFTLDKDKLTVPLNKELVPNRVVVAEVSYQFTLPEGGLRFTKSNGNYYLAQWYPMIATYRDGWNKRDFRLKGETYHTAFSNFKIKYDIPKNFTIVTTSEEDLYPSKSQGHIEANNAKEFFIAILGDHQVVEKKLGNINIRVFSVDKNKNLNDIIEIAYASLEYFQKTIGPYPYKQLDIVLDESGMEYPGIVTANSINGSSSIGTDALRRMVVHEIAHQWFYGIISNDPFTDAWLDEGITELAAGMFYSDYFDEDIAFEEEQYVHLPLPVNLPLDKYSKNQSSYIYGKSTAMLWKVFEQNGGKTTVEDFLKTYFNTYQYKEVDTKEFIRFLKYYLNITDNSLFSGWLVLDDKE</sequence>